<feature type="transmembrane region" description="Helical" evidence="14">
    <location>
        <begin position="27"/>
        <end position="48"/>
    </location>
</feature>
<evidence type="ECO:0000256" key="12">
    <source>
        <dbReference type="ARBA" id="ARBA00023303"/>
    </source>
</evidence>
<dbReference type="Gene3D" id="1.10.287.70">
    <property type="match status" value="1"/>
</dbReference>
<feature type="non-terminal residue" evidence="17">
    <location>
        <position position="261"/>
    </location>
</feature>
<dbReference type="InterPro" id="IPR013099">
    <property type="entry name" value="K_chnl_dom"/>
</dbReference>
<proteinExistence type="inferred from homology"/>
<dbReference type="GeneID" id="101854191"/>
<evidence type="ECO:0000256" key="3">
    <source>
        <dbReference type="ARBA" id="ARBA00022448"/>
    </source>
</evidence>
<feature type="transmembrane region" description="Helical" evidence="14">
    <location>
        <begin position="108"/>
        <end position="127"/>
    </location>
</feature>
<dbReference type="GO" id="GO:0034220">
    <property type="term" value="P:monoatomic ion transmembrane transport"/>
    <property type="evidence" value="ECO:0007669"/>
    <property type="project" value="UniProtKB-KW"/>
</dbReference>
<dbReference type="PIRSF" id="PIRSF038061">
    <property type="entry name" value="K_channel_subfamily_K_type"/>
    <property type="match status" value="1"/>
</dbReference>
<feature type="transmembrane region" description="Helical" evidence="14">
    <location>
        <begin position="222"/>
        <end position="239"/>
    </location>
</feature>
<evidence type="ECO:0000313" key="16">
    <source>
        <dbReference type="Proteomes" id="UP000694888"/>
    </source>
</evidence>
<evidence type="ECO:0000259" key="15">
    <source>
        <dbReference type="Pfam" id="PF07885"/>
    </source>
</evidence>
<evidence type="ECO:0000256" key="14">
    <source>
        <dbReference type="SAM" id="Phobius"/>
    </source>
</evidence>
<keyword evidence="4" id="KW-0633">Potassium transport</keyword>
<dbReference type="PRINTS" id="PR01333">
    <property type="entry name" value="2POREKCHANEL"/>
</dbReference>
<feature type="domain" description="Potassium channel" evidence="15">
    <location>
        <begin position="199"/>
        <end position="259"/>
    </location>
</feature>
<evidence type="ECO:0000256" key="11">
    <source>
        <dbReference type="ARBA" id="ARBA00023180"/>
    </source>
</evidence>
<evidence type="ECO:0000256" key="9">
    <source>
        <dbReference type="ARBA" id="ARBA00023065"/>
    </source>
</evidence>
<name>A0ABM1VYV5_APLCA</name>
<protein>
    <submittedName>
        <fullName evidence="17">Potassium channel subfamily K member 1</fullName>
    </submittedName>
</protein>
<dbReference type="InterPro" id="IPR005408">
    <property type="entry name" value="2pore_dom_K_chnl_TWIK"/>
</dbReference>
<keyword evidence="9 13" id="KW-0406">Ion transport</keyword>
<keyword evidence="8 14" id="KW-1133">Transmembrane helix</keyword>
<evidence type="ECO:0000256" key="4">
    <source>
        <dbReference type="ARBA" id="ARBA00022538"/>
    </source>
</evidence>
<gene>
    <name evidence="17" type="primary">LOC101854191</name>
</gene>
<evidence type="ECO:0000256" key="8">
    <source>
        <dbReference type="ARBA" id="ARBA00022989"/>
    </source>
</evidence>
<dbReference type="Pfam" id="PF07885">
    <property type="entry name" value="Ion_trans_2"/>
    <property type="match status" value="2"/>
</dbReference>
<dbReference type="PANTHER" id="PTHR11003:SF249">
    <property type="entry name" value="TWO PORE POTASSIUM CHANNEL PROTEIN SUP-9"/>
    <property type="match status" value="1"/>
</dbReference>
<keyword evidence="11" id="KW-0325">Glycoprotein</keyword>
<keyword evidence="12 13" id="KW-0407">Ion channel</keyword>
<evidence type="ECO:0000256" key="6">
    <source>
        <dbReference type="ARBA" id="ARBA00022826"/>
    </source>
</evidence>
<feature type="transmembrane region" description="Helical" evidence="14">
    <location>
        <begin position="139"/>
        <end position="164"/>
    </location>
</feature>
<keyword evidence="6" id="KW-0631">Potassium channel</keyword>
<evidence type="ECO:0000256" key="13">
    <source>
        <dbReference type="RuleBase" id="RU003857"/>
    </source>
</evidence>
<keyword evidence="10 14" id="KW-0472">Membrane</keyword>
<comment type="subcellular location">
    <subcellularLocation>
        <location evidence="1">Membrane</location>
        <topology evidence="1">Multi-pass membrane protein</topology>
    </subcellularLocation>
</comment>
<dbReference type="InterPro" id="IPR003280">
    <property type="entry name" value="2pore_dom_K_chnl"/>
</dbReference>
<keyword evidence="5 13" id="KW-0812">Transmembrane</keyword>
<dbReference type="InterPro" id="IPR003092">
    <property type="entry name" value="2pore_dom_K_chnl_TASK"/>
</dbReference>
<feature type="transmembrane region" description="Helical" evidence="14">
    <location>
        <begin position="184"/>
        <end position="210"/>
    </location>
</feature>
<dbReference type="Proteomes" id="UP000694888">
    <property type="component" value="Unplaced"/>
</dbReference>
<evidence type="ECO:0000313" key="17">
    <source>
        <dbReference type="RefSeq" id="XP_035827598.1"/>
    </source>
</evidence>
<evidence type="ECO:0000256" key="7">
    <source>
        <dbReference type="ARBA" id="ARBA00022958"/>
    </source>
</evidence>
<dbReference type="PRINTS" id="PR01586">
    <property type="entry name" value="TWIKCHANNEL"/>
</dbReference>
<dbReference type="SUPFAM" id="SSF81324">
    <property type="entry name" value="Voltage-gated potassium channels"/>
    <property type="match status" value="2"/>
</dbReference>
<dbReference type="PANTHER" id="PTHR11003">
    <property type="entry name" value="POTASSIUM CHANNEL, SUBFAMILY K"/>
    <property type="match status" value="1"/>
</dbReference>
<keyword evidence="7" id="KW-0630">Potassium</keyword>
<keyword evidence="16" id="KW-1185">Reference proteome</keyword>
<accession>A0ABM1VYV5</accession>
<dbReference type="RefSeq" id="XP_035827598.1">
    <property type="nucleotide sequence ID" value="XM_035971705.1"/>
</dbReference>
<evidence type="ECO:0000256" key="5">
    <source>
        <dbReference type="ARBA" id="ARBA00022692"/>
    </source>
</evidence>
<comment type="similarity">
    <text evidence="2 13">Belongs to the two pore domain potassium channel (TC 1.A.1.8) family.</text>
</comment>
<keyword evidence="3 13" id="KW-0813">Transport</keyword>
<reference evidence="17" key="1">
    <citation type="submission" date="2025-08" db="UniProtKB">
        <authorList>
            <consortium name="RefSeq"/>
        </authorList>
    </citation>
    <scope>IDENTIFICATION</scope>
</reference>
<evidence type="ECO:0000256" key="10">
    <source>
        <dbReference type="ARBA" id="ARBA00023136"/>
    </source>
</evidence>
<feature type="domain" description="Potassium channel" evidence="15">
    <location>
        <begin position="103"/>
        <end position="162"/>
    </location>
</feature>
<organism evidence="16 17">
    <name type="scientific">Aplysia californica</name>
    <name type="common">California sea hare</name>
    <dbReference type="NCBI Taxonomy" id="6500"/>
    <lineage>
        <taxon>Eukaryota</taxon>
        <taxon>Metazoa</taxon>
        <taxon>Spiralia</taxon>
        <taxon>Lophotrochozoa</taxon>
        <taxon>Mollusca</taxon>
        <taxon>Gastropoda</taxon>
        <taxon>Heterobranchia</taxon>
        <taxon>Euthyneura</taxon>
        <taxon>Tectipleura</taxon>
        <taxon>Aplysiida</taxon>
        <taxon>Aplysioidea</taxon>
        <taxon>Aplysiidae</taxon>
        <taxon>Aplysia</taxon>
    </lineage>
</organism>
<sequence length="261" mass="29119">MATDTEPITEQRATTGALILKRSNFRLFALGIFYILFLVIGAAVFAAIEEPPESRLVDHIKDVRAAFLQKHNGCMTNDELETFITEVVQAANRGVSAVKNATQSEPNWSFGQAFFFASTVVTTIGYGRVTPLSDAGKAFCILFAVVGIPLTLVLFTACVERLMIPTRQLLYWLYGKLGHLYKVFHIQVLHLAIILLIHVVFFMLIPAGIYTALEPSWNYLDAFYYCFISLSTIGLGDYIPGDSSDQPHRALYKVATTFYLL</sequence>
<evidence type="ECO:0000256" key="1">
    <source>
        <dbReference type="ARBA" id="ARBA00004141"/>
    </source>
</evidence>
<evidence type="ECO:0000256" key="2">
    <source>
        <dbReference type="ARBA" id="ARBA00006666"/>
    </source>
</evidence>